<organism evidence="1 2">
    <name type="scientific">Colletotrichum navitas</name>
    <dbReference type="NCBI Taxonomy" id="681940"/>
    <lineage>
        <taxon>Eukaryota</taxon>
        <taxon>Fungi</taxon>
        <taxon>Dikarya</taxon>
        <taxon>Ascomycota</taxon>
        <taxon>Pezizomycotina</taxon>
        <taxon>Sordariomycetes</taxon>
        <taxon>Hypocreomycetidae</taxon>
        <taxon>Glomerellales</taxon>
        <taxon>Glomerellaceae</taxon>
        <taxon>Colletotrichum</taxon>
        <taxon>Colletotrichum graminicola species complex</taxon>
    </lineage>
</organism>
<dbReference type="GeneID" id="85437328"/>
<accession>A0AAD8PPZ8</accession>
<dbReference type="Proteomes" id="UP001230504">
    <property type="component" value="Unassembled WGS sequence"/>
</dbReference>
<dbReference type="AlphaFoldDB" id="A0AAD8PPZ8"/>
<reference evidence="1" key="1">
    <citation type="submission" date="2021-06" db="EMBL/GenBank/DDBJ databases">
        <title>Comparative genomics, transcriptomics and evolutionary studies reveal genomic signatures of adaptation to plant cell wall in hemibiotrophic fungi.</title>
        <authorList>
            <consortium name="DOE Joint Genome Institute"/>
            <person name="Baroncelli R."/>
            <person name="Diaz J.F."/>
            <person name="Benocci T."/>
            <person name="Peng M."/>
            <person name="Battaglia E."/>
            <person name="Haridas S."/>
            <person name="Andreopoulos W."/>
            <person name="Labutti K."/>
            <person name="Pangilinan J."/>
            <person name="Floch G.L."/>
            <person name="Makela M.R."/>
            <person name="Henrissat B."/>
            <person name="Grigoriev I.V."/>
            <person name="Crouch J.A."/>
            <person name="De Vries R.P."/>
            <person name="Sukno S.A."/>
            <person name="Thon M.R."/>
        </authorList>
    </citation>
    <scope>NUCLEOTIDE SEQUENCE</scope>
    <source>
        <strain evidence="1">CBS 125086</strain>
    </source>
</reference>
<name>A0AAD8PPZ8_9PEZI</name>
<gene>
    <name evidence="1" type="ORF">LY79DRAFT_410854</name>
</gene>
<evidence type="ECO:0000313" key="2">
    <source>
        <dbReference type="Proteomes" id="UP001230504"/>
    </source>
</evidence>
<dbReference type="RefSeq" id="XP_060409168.1">
    <property type="nucleotide sequence ID" value="XM_060553088.1"/>
</dbReference>
<keyword evidence="2" id="KW-1185">Reference proteome</keyword>
<evidence type="ECO:0000313" key="1">
    <source>
        <dbReference type="EMBL" id="KAK1573563.1"/>
    </source>
</evidence>
<comment type="caution">
    <text evidence="1">The sequence shown here is derived from an EMBL/GenBank/DDBJ whole genome shotgun (WGS) entry which is preliminary data.</text>
</comment>
<proteinExistence type="predicted"/>
<sequence length="105" mass="11682">MIGATLISTWATVGRSSSQPYSHGHTFRFWGHQQRNHRDALSTNPLGYTSVRKSESCARATRRLWAKRNYDCLSVESFRVTFTGVRGKVPSCSGLGQYVRGSQAG</sequence>
<protein>
    <submittedName>
        <fullName evidence="1">Uncharacterized protein</fullName>
    </submittedName>
</protein>
<dbReference type="EMBL" id="JAHLJV010000090">
    <property type="protein sequence ID" value="KAK1573563.1"/>
    <property type="molecule type" value="Genomic_DNA"/>
</dbReference>